<evidence type="ECO:0000259" key="2">
    <source>
        <dbReference type="PROSITE" id="PS51782"/>
    </source>
</evidence>
<evidence type="ECO:0000256" key="1">
    <source>
        <dbReference type="SAM" id="MobiDB-lite"/>
    </source>
</evidence>
<dbReference type="SUPFAM" id="SSF54106">
    <property type="entry name" value="LysM domain"/>
    <property type="match status" value="1"/>
</dbReference>
<dbReference type="Gene3D" id="3.10.350.10">
    <property type="entry name" value="LysM domain"/>
    <property type="match status" value="1"/>
</dbReference>
<dbReference type="EMBL" id="JBHPBY010000124">
    <property type="protein sequence ID" value="MFC1850790.1"/>
    <property type="molecule type" value="Genomic_DNA"/>
</dbReference>
<feature type="domain" description="LysM" evidence="2">
    <location>
        <begin position="122"/>
        <end position="171"/>
    </location>
</feature>
<dbReference type="InterPro" id="IPR036779">
    <property type="entry name" value="LysM_dom_sf"/>
</dbReference>
<reference evidence="3 4" key="1">
    <citation type="submission" date="2024-09" db="EMBL/GenBank/DDBJ databases">
        <title>Laminarin stimulates single cell rates of sulfate reduction while oxygen inhibits transcriptomic activity in coastal marine sediment.</title>
        <authorList>
            <person name="Lindsay M."/>
            <person name="Orcutt B."/>
            <person name="Emerson D."/>
            <person name="Stepanauskas R."/>
            <person name="D'Angelo T."/>
        </authorList>
    </citation>
    <scope>NUCLEOTIDE SEQUENCE [LARGE SCALE GENOMIC DNA]</scope>
    <source>
        <strain evidence="3">SAG AM-311-K15</strain>
    </source>
</reference>
<protein>
    <submittedName>
        <fullName evidence="3">LysM peptidoglycan-binding domain-containing protein</fullName>
    </submittedName>
</protein>
<organism evidence="3 4">
    <name type="scientific">candidate division CSSED10-310 bacterium</name>
    <dbReference type="NCBI Taxonomy" id="2855610"/>
    <lineage>
        <taxon>Bacteria</taxon>
        <taxon>Bacteria division CSSED10-310</taxon>
    </lineage>
</organism>
<proteinExistence type="predicted"/>
<dbReference type="InterPro" id="IPR018392">
    <property type="entry name" value="LysM"/>
</dbReference>
<evidence type="ECO:0000313" key="3">
    <source>
        <dbReference type="EMBL" id="MFC1850790.1"/>
    </source>
</evidence>
<accession>A0ABV6YX58</accession>
<dbReference type="PANTHER" id="PTHR34700:SF4">
    <property type="entry name" value="PHAGE-LIKE ELEMENT PBSX PROTEIN XKDP"/>
    <property type="match status" value="1"/>
</dbReference>
<feature type="region of interest" description="Disordered" evidence="1">
    <location>
        <begin position="92"/>
        <end position="117"/>
    </location>
</feature>
<dbReference type="Proteomes" id="UP001594351">
    <property type="component" value="Unassembled WGS sequence"/>
</dbReference>
<gene>
    <name evidence="3" type="ORF">ACFL27_11405</name>
</gene>
<dbReference type="PROSITE" id="PS51782">
    <property type="entry name" value="LYSM"/>
    <property type="match status" value="1"/>
</dbReference>
<evidence type="ECO:0000313" key="4">
    <source>
        <dbReference type="Proteomes" id="UP001594351"/>
    </source>
</evidence>
<dbReference type="Pfam" id="PF01476">
    <property type="entry name" value="LysM"/>
    <property type="match status" value="1"/>
</dbReference>
<sequence>MGLIDFVKDAGASVFGGGEPDSAEVEGYLRGEFGDRAPSLKAAFQEGTLKIVAVCDTVDTREQLLLVAGNIKGVERVDDEYLRVATPDEVIPGMRGQSPAAAPPAQAPPAPTQTAPAEGASEFYTIKPGDTLGKIAKEHYGDAMKYKMIFEANETVIKNPDMIYPGQKIRLPKI</sequence>
<dbReference type="InterPro" id="IPR052196">
    <property type="entry name" value="Bact_Kbp"/>
</dbReference>
<keyword evidence="4" id="KW-1185">Reference proteome</keyword>
<comment type="caution">
    <text evidence="3">The sequence shown here is derived from an EMBL/GenBank/DDBJ whole genome shotgun (WGS) entry which is preliminary data.</text>
</comment>
<dbReference type="SMART" id="SM00257">
    <property type="entry name" value="LysM"/>
    <property type="match status" value="1"/>
</dbReference>
<name>A0ABV6YX58_UNCC1</name>
<dbReference type="CDD" id="cd00118">
    <property type="entry name" value="LysM"/>
    <property type="match status" value="1"/>
</dbReference>
<dbReference type="PANTHER" id="PTHR34700">
    <property type="entry name" value="POTASSIUM BINDING PROTEIN KBP"/>
    <property type="match status" value="1"/>
</dbReference>
<feature type="compositionally biased region" description="Pro residues" evidence="1">
    <location>
        <begin position="101"/>
        <end position="111"/>
    </location>
</feature>